<comment type="caution">
    <text evidence="1">The sequence shown here is derived from an EMBL/GenBank/DDBJ whole genome shotgun (WGS) entry which is preliminary data.</text>
</comment>
<accession>A0A2N3PWR9</accession>
<evidence type="ECO:0000313" key="2">
    <source>
        <dbReference type="Proteomes" id="UP000233293"/>
    </source>
</evidence>
<name>A0A2N3PWR9_9PROT</name>
<protein>
    <submittedName>
        <fullName evidence="1">Uncharacterized protein</fullName>
    </submittedName>
</protein>
<dbReference type="Proteomes" id="UP000233293">
    <property type="component" value="Unassembled WGS sequence"/>
</dbReference>
<reference evidence="2" key="1">
    <citation type="submission" date="2017-12" db="EMBL/GenBank/DDBJ databases">
        <title>Draft genome sequence of Telmatospirillum siberiense 26-4b1T, an acidotolerant peatland alphaproteobacterium potentially involved in sulfur cycling.</title>
        <authorList>
            <person name="Hausmann B."/>
            <person name="Pjevac P."/>
            <person name="Schreck K."/>
            <person name="Herbold C.W."/>
            <person name="Daims H."/>
            <person name="Wagner M."/>
            <person name="Pester M."/>
            <person name="Loy A."/>
        </authorList>
    </citation>
    <scope>NUCLEOTIDE SEQUENCE [LARGE SCALE GENOMIC DNA]</scope>
    <source>
        <strain evidence="2">26-4b1</strain>
    </source>
</reference>
<evidence type="ECO:0000313" key="1">
    <source>
        <dbReference type="EMBL" id="PKU24840.1"/>
    </source>
</evidence>
<organism evidence="1 2">
    <name type="scientific">Telmatospirillum siberiense</name>
    <dbReference type="NCBI Taxonomy" id="382514"/>
    <lineage>
        <taxon>Bacteria</taxon>
        <taxon>Pseudomonadati</taxon>
        <taxon>Pseudomonadota</taxon>
        <taxon>Alphaproteobacteria</taxon>
        <taxon>Rhodospirillales</taxon>
        <taxon>Rhodospirillaceae</taxon>
        <taxon>Telmatospirillum</taxon>
    </lineage>
</organism>
<sequence>MMTFPLEDGGFTLWYGDIEANLKRLYGASAKDLGYDRHILQQRYYAGESIFAVLAAIDLQLSAPAGI</sequence>
<dbReference type="OrthoDB" id="7366416at2"/>
<keyword evidence="2" id="KW-1185">Reference proteome</keyword>
<dbReference type="AlphaFoldDB" id="A0A2N3PWR9"/>
<gene>
    <name evidence="1" type="ORF">CWS72_09670</name>
</gene>
<proteinExistence type="predicted"/>
<dbReference type="EMBL" id="PIUM01000008">
    <property type="protein sequence ID" value="PKU24840.1"/>
    <property type="molecule type" value="Genomic_DNA"/>
</dbReference>
<dbReference type="RefSeq" id="WP_101250383.1">
    <property type="nucleotide sequence ID" value="NZ_PIUM01000008.1"/>
</dbReference>